<reference evidence="3" key="1">
    <citation type="submission" date="2014-09" db="EMBL/GenBank/DDBJ databases">
        <title>Genome sequence of the luminous mushroom Mycena chlorophos for searching fungal bioluminescence genes.</title>
        <authorList>
            <person name="Tanaka Y."/>
            <person name="Kasuga D."/>
            <person name="Oba Y."/>
            <person name="Hase S."/>
            <person name="Sato K."/>
            <person name="Oba Y."/>
            <person name="Sakakibara Y."/>
        </authorList>
    </citation>
    <scope>NUCLEOTIDE SEQUENCE</scope>
</reference>
<feature type="transmembrane region" description="Helical" evidence="2">
    <location>
        <begin position="114"/>
        <end position="135"/>
    </location>
</feature>
<feature type="transmembrane region" description="Helical" evidence="2">
    <location>
        <begin position="142"/>
        <end position="164"/>
    </location>
</feature>
<dbReference type="Proteomes" id="UP000815677">
    <property type="component" value="Unassembled WGS sequence"/>
</dbReference>
<keyword evidence="2" id="KW-0472">Membrane</keyword>
<evidence type="ECO:0000313" key="3">
    <source>
        <dbReference type="EMBL" id="GAT43557.1"/>
    </source>
</evidence>
<feature type="region of interest" description="Disordered" evidence="1">
    <location>
        <begin position="301"/>
        <end position="322"/>
    </location>
</feature>
<keyword evidence="2" id="KW-1133">Transmembrane helix</keyword>
<sequence>MPVSGPFANLLGLTLGGMLYGIYLILFLVSMYLFVNSPAAVSAAGSGGRTPTLWRKLGAAFKRPIVLASAALFVTATVTWILAICRNFSAFIYFNGGTMAGVYFDDVSGVAQTLQDGFLALSLTIGDGMIVYRLWVVWRSPYILLLPAASVIGLLISFSLSMYWTARYHLTELADACTWTTPTTVFIIFTNVYCTLFIAYKIFSVARASSGMREDGERRLMTFLTIFTESAAAYASYALLFIILHQHDMKLQFALQNTLPSVLGATNALINARVALGRAVELVERGGAGGSVYTFTGTLTGSGSGSSGNGDRKVMSGSRSVPQLPAPQPLSFVVPFARTVHIQRDIDSDIALDDKPRSLDRPRGSRSEDRDVVDVAEVHAYAGPFTRVKEDVM</sequence>
<feature type="transmembrane region" description="Helical" evidence="2">
    <location>
        <begin position="223"/>
        <end position="244"/>
    </location>
</feature>
<evidence type="ECO:0000256" key="2">
    <source>
        <dbReference type="SAM" id="Phobius"/>
    </source>
</evidence>
<evidence type="ECO:0000313" key="4">
    <source>
        <dbReference type="Proteomes" id="UP000815677"/>
    </source>
</evidence>
<proteinExistence type="predicted"/>
<evidence type="ECO:0000256" key="1">
    <source>
        <dbReference type="SAM" id="MobiDB-lite"/>
    </source>
</evidence>
<feature type="transmembrane region" description="Helical" evidence="2">
    <location>
        <begin position="65"/>
        <end position="94"/>
    </location>
</feature>
<dbReference type="EMBL" id="DF839169">
    <property type="protein sequence ID" value="GAT43557.1"/>
    <property type="molecule type" value="Genomic_DNA"/>
</dbReference>
<keyword evidence="2" id="KW-0812">Transmembrane</keyword>
<keyword evidence="4" id="KW-1185">Reference proteome</keyword>
<name>A0ABQ0KXY1_MYCCL</name>
<organism evidence="3 4">
    <name type="scientific">Mycena chlorophos</name>
    <name type="common">Agaric fungus</name>
    <name type="synonym">Agaricus chlorophos</name>
    <dbReference type="NCBI Taxonomy" id="658473"/>
    <lineage>
        <taxon>Eukaryota</taxon>
        <taxon>Fungi</taxon>
        <taxon>Dikarya</taxon>
        <taxon>Basidiomycota</taxon>
        <taxon>Agaricomycotina</taxon>
        <taxon>Agaricomycetes</taxon>
        <taxon>Agaricomycetidae</taxon>
        <taxon>Agaricales</taxon>
        <taxon>Marasmiineae</taxon>
        <taxon>Mycenaceae</taxon>
        <taxon>Mycena</taxon>
    </lineage>
</organism>
<protein>
    <submittedName>
        <fullName evidence="3">Uncharacterized protein</fullName>
    </submittedName>
</protein>
<accession>A0ABQ0KXY1</accession>
<feature type="transmembrane region" description="Helical" evidence="2">
    <location>
        <begin position="184"/>
        <end position="203"/>
    </location>
</feature>
<gene>
    <name evidence="3" type="ORF">MCHLO_01231</name>
</gene>